<name>A0ABW3GR83_9FLAO</name>
<evidence type="ECO:0000313" key="2">
    <source>
        <dbReference type="Proteomes" id="UP001597049"/>
    </source>
</evidence>
<sequence length="310" mass="36974">MNYLKYDKEDLNSIFKPWKETEFEHFLDRKKLKRPLVKSISKIYPFANVRFMSEDGWDTLELEDMKESSTEYLESAQVLYDFDSFHEKIVLKEFENDVQNYVSRLKKNYINYIDEGIVSGTDSEAHKFFHDHLKALNDAYNSLKELPSNDLHKIQQIISKIHQENYLQTYEYFSINYRDHYDHLLKNFKVGEVSNNGSGAHDNILKFIIPGKEKLFFKFEEELSQRDCLNKTGNLWKMDEKKSLLMFYIYCNSRGIIKPIFKDTAKPLKALESRYNFEVGGQRKPSKWINKPNYSQQMAEAEFFFLKNIK</sequence>
<organism evidence="1 2">
    <name type="scientific">Psychroflexus salinarum</name>
    <dbReference type="NCBI Taxonomy" id="546024"/>
    <lineage>
        <taxon>Bacteria</taxon>
        <taxon>Pseudomonadati</taxon>
        <taxon>Bacteroidota</taxon>
        <taxon>Flavobacteriia</taxon>
        <taxon>Flavobacteriales</taxon>
        <taxon>Flavobacteriaceae</taxon>
        <taxon>Psychroflexus</taxon>
    </lineage>
</organism>
<evidence type="ECO:0000313" key="1">
    <source>
        <dbReference type="EMBL" id="MFD0931286.1"/>
    </source>
</evidence>
<dbReference type="Proteomes" id="UP001597049">
    <property type="component" value="Unassembled WGS sequence"/>
</dbReference>
<reference evidence="2" key="1">
    <citation type="journal article" date="2019" name="Int. J. Syst. Evol. Microbiol.">
        <title>The Global Catalogue of Microorganisms (GCM) 10K type strain sequencing project: providing services to taxonomists for standard genome sequencing and annotation.</title>
        <authorList>
            <consortium name="The Broad Institute Genomics Platform"/>
            <consortium name="The Broad Institute Genome Sequencing Center for Infectious Disease"/>
            <person name="Wu L."/>
            <person name="Ma J."/>
        </authorList>
    </citation>
    <scope>NUCLEOTIDE SEQUENCE [LARGE SCALE GENOMIC DNA]</scope>
    <source>
        <strain evidence="2">CCUG 56752</strain>
    </source>
</reference>
<accession>A0ABW3GR83</accession>
<proteinExistence type="predicted"/>
<dbReference type="RefSeq" id="WP_379656623.1">
    <property type="nucleotide sequence ID" value="NZ_JBHTIV010000003.1"/>
</dbReference>
<keyword evidence="2" id="KW-1185">Reference proteome</keyword>
<protein>
    <submittedName>
        <fullName evidence="1">Uncharacterized protein</fullName>
    </submittedName>
</protein>
<comment type="caution">
    <text evidence="1">The sequence shown here is derived from an EMBL/GenBank/DDBJ whole genome shotgun (WGS) entry which is preliminary data.</text>
</comment>
<dbReference type="EMBL" id="JBHTIV010000003">
    <property type="protein sequence ID" value="MFD0931286.1"/>
    <property type="molecule type" value="Genomic_DNA"/>
</dbReference>
<gene>
    <name evidence="1" type="ORF">ACFQ0R_01610</name>
</gene>